<organism evidence="5 6">
    <name type="scientific">Pleuronectes platessa</name>
    <name type="common">European plaice</name>
    <dbReference type="NCBI Taxonomy" id="8262"/>
    <lineage>
        <taxon>Eukaryota</taxon>
        <taxon>Metazoa</taxon>
        <taxon>Chordata</taxon>
        <taxon>Craniata</taxon>
        <taxon>Vertebrata</taxon>
        <taxon>Euteleostomi</taxon>
        <taxon>Actinopterygii</taxon>
        <taxon>Neopterygii</taxon>
        <taxon>Teleostei</taxon>
        <taxon>Neoteleostei</taxon>
        <taxon>Acanthomorphata</taxon>
        <taxon>Carangaria</taxon>
        <taxon>Pleuronectiformes</taxon>
        <taxon>Pleuronectoidei</taxon>
        <taxon>Pleuronectidae</taxon>
        <taxon>Pleuronectes</taxon>
    </lineage>
</organism>
<keyword evidence="6" id="KW-1185">Reference proteome</keyword>
<dbReference type="Pfam" id="PF14709">
    <property type="entry name" value="DND1_DSRM"/>
    <property type="match status" value="1"/>
</dbReference>
<name>A0A9N7Y9I6_PLEPL</name>
<dbReference type="SMART" id="SM00360">
    <property type="entry name" value="RRM"/>
    <property type="match status" value="1"/>
</dbReference>
<evidence type="ECO:0000256" key="1">
    <source>
        <dbReference type="ARBA" id="ARBA00022884"/>
    </source>
</evidence>
<dbReference type="PANTHER" id="PTHR21245">
    <property type="entry name" value="HETEROGENEOUS NUCLEAR RIBONUCLEOPROTEIN"/>
    <property type="match status" value="1"/>
</dbReference>
<dbReference type="InterPro" id="IPR014720">
    <property type="entry name" value="dsRBD_dom"/>
</dbReference>
<feature type="domain" description="RRM" evidence="3">
    <location>
        <begin position="195"/>
        <end position="273"/>
    </location>
</feature>
<sequence length="520" mass="56667">MCSHSQILPNHNDLSCSLQSHAPFCLLNVEVKAGQVPEGVGTGPSEEWMQPRGDRVASQNTAKMVEMMEAAQSQSLHPTRLVLSASGSPGSIPVPRGSNTCPPPLTLMTLPPCFLLWFLEESHIHPDAAPALHTHVDTAEVLNIERMQALETWLKTTDTKLIQVNGQRKYGGPPEGSHLSMLLSVWHSPIPGANCEIFISQIPRDSYEDQLIPLFSSVGPVWEFRLMMNFSGQNRGFAYAKYSSSALATEAICKLDGYMLEPGSCIKVCQSIEKRHLCIEELPATTRQEDLLKVLRVMAEGVQKVSLTAGPGIEGVSAIVSFSSHYTASMAKKNLVEVFKKQFALNVSIIWQSSVNLHPDEPLTPNKPPKSLLASPLRPPCHILKAPQSSVLPPCLTSHPPSPPGFCRAVGGPTAVLHPPCPHHLKFSSSQVDGVPLESPVKLLRKVCEVTGVGQPRYEMSYTHAGRNGFLHFTYTVCIPRITTPFKGLVMILPGPTASTVQEEARQAAAKQILQGIYNN</sequence>
<dbReference type="Proteomes" id="UP001153269">
    <property type="component" value="Unassembled WGS sequence"/>
</dbReference>
<dbReference type="InterPro" id="IPR000504">
    <property type="entry name" value="RRM_dom"/>
</dbReference>
<protein>
    <recommendedName>
        <fullName evidence="7">RRM domain-containing protein</fullName>
    </recommendedName>
</protein>
<dbReference type="Gene3D" id="3.30.70.330">
    <property type="match status" value="1"/>
</dbReference>
<evidence type="ECO:0008006" key="7">
    <source>
        <dbReference type="Google" id="ProtNLM"/>
    </source>
</evidence>
<dbReference type="InterPro" id="IPR035979">
    <property type="entry name" value="RBD_domain_sf"/>
</dbReference>
<evidence type="ECO:0000259" key="3">
    <source>
        <dbReference type="PROSITE" id="PS50102"/>
    </source>
</evidence>
<keyword evidence="1 2" id="KW-0694">RNA-binding</keyword>
<feature type="domain" description="DRBM" evidence="4">
    <location>
        <begin position="439"/>
        <end position="519"/>
    </location>
</feature>
<dbReference type="InterPro" id="IPR012677">
    <property type="entry name" value="Nucleotide-bd_a/b_plait_sf"/>
</dbReference>
<dbReference type="PROSITE" id="PS50102">
    <property type="entry name" value="RRM"/>
    <property type="match status" value="1"/>
</dbReference>
<dbReference type="PROSITE" id="PS50137">
    <property type="entry name" value="DS_RBD"/>
    <property type="match status" value="1"/>
</dbReference>
<reference evidence="5" key="1">
    <citation type="submission" date="2020-03" db="EMBL/GenBank/DDBJ databases">
        <authorList>
            <person name="Weist P."/>
        </authorList>
    </citation>
    <scope>NUCLEOTIDE SEQUENCE</scope>
</reference>
<dbReference type="SUPFAM" id="SSF54928">
    <property type="entry name" value="RNA-binding domain, RBD"/>
    <property type="match status" value="1"/>
</dbReference>
<dbReference type="GO" id="GO:0003723">
    <property type="term" value="F:RNA binding"/>
    <property type="evidence" value="ECO:0007669"/>
    <property type="project" value="UniProtKB-UniRule"/>
</dbReference>
<proteinExistence type="predicted"/>
<accession>A0A9N7Y9I6</accession>
<dbReference type="Pfam" id="PF00076">
    <property type="entry name" value="RRM_1"/>
    <property type="match status" value="1"/>
</dbReference>
<evidence type="ECO:0000259" key="4">
    <source>
        <dbReference type="PROSITE" id="PS50137"/>
    </source>
</evidence>
<comment type="caution">
    <text evidence="5">The sequence shown here is derived from an EMBL/GenBank/DDBJ whole genome shotgun (WGS) entry which is preliminary data.</text>
</comment>
<evidence type="ECO:0000313" key="5">
    <source>
        <dbReference type="EMBL" id="CAB1416254.1"/>
    </source>
</evidence>
<evidence type="ECO:0000256" key="2">
    <source>
        <dbReference type="PROSITE-ProRule" id="PRU00176"/>
    </source>
</evidence>
<dbReference type="AlphaFoldDB" id="A0A9N7Y9I6"/>
<evidence type="ECO:0000313" key="6">
    <source>
        <dbReference type="Proteomes" id="UP001153269"/>
    </source>
</evidence>
<dbReference type="EMBL" id="CADEAL010000199">
    <property type="protein sequence ID" value="CAB1416254.1"/>
    <property type="molecule type" value="Genomic_DNA"/>
</dbReference>
<gene>
    <name evidence="5" type="ORF">PLEPLA_LOCUS4045</name>
</gene>